<keyword evidence="6 10" id="KW-0521">NADP</keyword>
<evidence type="ECO:0000256" key="1">
    <source>
        <dbReference type="ARBA" id="ARBA00009558"/>
    </source>
</evidence>
<comment type="similarity">
    <text evidence="1 10">Belongs to the Arg-specific ADP-ribosyltransferase family.</text>
</comment>
<dbReference type="InParanoid" id="A0A3B1IW10"/>
<keyword evidence="5 10" id="KW-0732">Signal</keyword>
<reference evidence="11" key="3">
    <citation type="submission" date="2025-08" db="UniProtKB">
        <authorList>
            <consortium name="Ensembl"/>
        </authorList>
    </citation>
    <scope>IDENTIFICATION</scope>
</reference>
<proteinExistence type="inferred from homology"/>
<evidence type="ECO:0000256" key="4">
    <source>
        <dbReference type="ARBA" id="ARBA00022695"/>
    </source>
</evidence>
<keyword evidence="8" id="KW-1015">Disulfide bond</keyword>
<dbReference type="InterPro" id="IPR050999">
    <property type="entry name" value="ADP-ribosyltransferase_ARG"/>
</dbReference>
<organism evidence="11 12">
    <name type="scientific">Astyanax mexicanus</name>
    <name type="common">Blind cave fish</name>
    <name type="synonym">Astyanax fasciatus mexicanus</name>
    <dbReference type="NCBI Taxonomy" id="7994"/>
    <lineage>
        <taxon>Eukaryota</taxon>
        <taxon>Metazoa</taxon>
        <taxon>Chordata</taxon>
        <taxon>Craniata</taxon>
        <taxon>Vertebrata</taxon>
        <taxon>Euteleostomi</taxon>
        <taxon>Actinopterygii</taxon>
        <taxon>Neopterygii</taxon>
        <taxon>Teleostei</taxon>
        <taxon>Ostariophysi</taxon>
        <taxon>Characiformes</taxon>
        <taxon>Characoidei</taxon>
        <taxon>Acestrorhamphidae</taxon>
        <taxon>Acestrorhamphinae</taxon>
        <taxon>Astyanax</taxon>
    </lineage>
</organism>
<dbReference type="EC" id="2.4.2.31" evidence="10"/>
<protein>
    <recommendedName>
        <fullName evidence="10">NAD(P)(+)--arginine ADP-ribosyltransferase</fullName>
        <ecNumber evidence="10">2.4.2.31</ecNumber>
    </recommendedName>
    <alternativeName>
        <fullName evidence="10">Mono(ADP-ribosyl)transferase</fullName>
    </alternativeName>
</protein>
<evidence type="ECO:0000256" key="3">
    <source>
        <dbReference type="ARBA" id="ARBA00022679"/>
    </source>
</evidence>
<dbReference type="SUPFAM" id="SSF56399">
    <property type="entry name" value="ADP-ribosylation"/>
    <property type="match status" value="1"/>
</dbReference>
<keyword evidence="3 10" id="KW-0808">Transferase</keyword>
<name>A0A3B1IW10_ASTMX</name>
<dbReference type="InterPro" id="IPR000768">
    <property type="entry name" value="ART"/>
</dbReference>
<evidence type="ECO:0000256" key="7">
    <source>
        <dbReference type="ARBA" id="ARBA00023027"/>
    </source>
</evidence>
<sequence>IIITIITFSVFCGCPLGLYDCLKSPRIDDHAEALPLDMAENSVDDSYEGCSRPMNALVVSKYTEYEKKHTPGFKNAWEISLRNANVNGQLGKNQSAAIYMYTRERECKVDCTYREFNKATRDGKQAYKSGRFQFYTLFFYLTVAIQQLKPKCVTVYRRTGESFPTDVRNHRIRFGTFTSTSRRKDLIDFGKKSCFEVYTCYGADIEQYSAFPGESEVLIPPYEVFRVTAIKKNSWCEVVYELKSDGKQSNLKCAKVFSSSAAAEPSFFIAVLLFTAVWVNK</sequence>
<dbReference type="GO" id="GO:0003950">
    <property type="term" value="F:NAD+ poly-ADP-ribosyltransferase activity"/>
    <property type="evidence" value="ECO:0007669"/>
    <property type="project" value="TreeGrafter"/>
</dbReference>
<dbReference type="AlphaFoldDB" id="A0A3B1IW10"/>
<evidence type="ECO:0000256" key="5">
    <source>
        <dbReference type="ARBA" id="ARBA00022729"/>
    </source>
</evidence>
<evidence type="ECO:0000313" key="12">
    <source>
        <dbReference type="Proteomes" id="UP000018467"/>
    </source>
</evidence>
<dbReference type="FunCoup" id="A0A3B1IW10">
    <property type="interactions" value="1148"/>
</dbReference>
<dbReference type="GeneTree" id="ENSGT01030000234601"/>
<dbReference type="Pfam" id="PF01129">
    <property type="entry name" value="ART"/>
    <property type="match status" value="1"/>
</dbReference>
<evidence type="ECO:0000256" key="8">
    <source>
        <dbReference type="ARBA" id="ARBA00023157"/>
    </source>
</evidence>
<evidence type="ECO:0000313" key="11">
    <source>
        <dbReference type="Ensembl" id="ENSAMXP00000033730.1"/>
    </source>
</evidence>
<evidence type="ECO:0000256" key="2">
    <source>
        <dbReference type="ARBA" id="ARBA00022676"/>
    </source>
</evidence>
<dbReference type="Gene3D" id="3.90.176.10">
    <property type="entry name" value="Toxin ADP-ribosyltransferase, Chain A, domain 1"/>
    <property type="match status" value="1"/>
</dbReference>
<accession>A0A3B1IW10</accession>
<keyword evidence="7 10" id="KW-0520">NAD</keyword>
<dbReference type="Proteomes" id="UP000018467">
    <property type="component" value="Unassembled WGS sequence"/>
</dbReference>
<feature type="chain" id="PRO_5017105189" description="NAD(P)(+)--arginine ADP-ribosyltransferase" evidence="10">
    <location>
        <begin position="18"/>
        <end position="281"/>
    </location>
</feature>
<keyword evidence="4" id="KW-0548">Nucleotidyltransferase</keyword>
<dbReference type="FunFam" id="3.90.176.10:FF:000001">
    <property type="entry name" value="NAD(P)(+)--arginine ADP-ribosyltransferase"/>
    <property type="match status" value="1"/>
</dbReference>
<comment type="catalytic activity">
    <reaction evidence="9 10">
        <text>L-arginyl-[protein] + NAD(+) = N(omega)-(ADP-D-ribosyl)-L-arginyl-[protein] + nicotinamide + H(+)</text>
        <dbReference type="Rhea" id="RHEA:19149"/>
        <dbReference type="Rhea" id="RHEA-COMP:10532"/>
        <dbReference type="Rhea" id="RHEA-COMP:15087"/>
        <dbReference type="ChEBI" id="CHEBI:15378"/>
        <dbReference type="ChEBI" id="CHEBI:17154"/>
        <dbReference type="ChEBI" id="CHEBI:29965"/>
        <dbReference type="ChEBI" id="CHEBI:57540"/>
        <dbReference type="ChEBI" id="CHEBI:142554"/>
        <dbReference type="EC" id="2.4.2.31"/>
    </reaction>
</comment>
<dbReference type="PANTHER" id="PTHR10339:SF27">
    <property type="entry name" value="NAD(P)(+)--ARGININE ADP-RIBOSYLTRANSFERASE"/>
    <property type="match status" value="1"/>
</dbReference>
<reference evidence="11" key="4">
    <citation type="submission" date="2025-09" db="UniProtKB">
        <authorList>
            <consortium name="Ensembl"/>
        </authorList>
    </citation>
    <scope>IDENTIFICATION</scope>
</reference>
<dbReference type="PROSITE" id="PS51996">
    <property type="entry name" value="TR_MART"/>
    <property type="match status" value="1"/>
</dbReference>
<dbReference type="PANTHER" id="PTHR10339">
    <property type="entry name" value="ADP-RIBOSYLTRANSFERASE"/>
    <property type="match status" value="1"/>
</dbReference>
<dbReference type="GO" id="GO:0016779">
    <property type="term" value="F:nucleotidyltransferase activity"/>
    <property type="evidence" value="ECO:0007669"/>
    <property type="project" value="UniProtKB-KW"/>
</dbReference>
<reference evidence="12" key="2">
    <citation type="journal article" date="2014" name="Nat. Commun.">
        <title>The cavefish genome reveals candidate genes for eye loss.</title>
        <authorList>
            <person name="McGaugh S.E."/>
            <person name="Gross J.B."/>
            <person name="Aken B."/>
            <person name="Blin M."/>
            <person name="Borowsky R."/>
            <person name="Chalopin D."/>
            <person name="Hinaux H."/>
            <person name="Jeffery W.R."/>
            <person name="Keene A."/>
            <person name="Ma L."/>
            <person name="Minx P."/>
            <person name="Murphy D."/>
            <person name="O'Quin K.E."/>
            <person name="Retaux S."/>
            <person name="Rohner N."/>
            <person name="Searle S.M."/>
            <person name="Stahl B.A."/>
            <person name="Tabin C."/>
            <person name="Volff J.N."/>
            <person name="Yoshizawa M."/>
            <person name="Warren W.C."/>
        </authorList>
    </citation>
    <scope>NUCLEOTIDE SEQUENCE [LARGE SCALE GENOMIC DNA]</scope>
    <source>
        <strain evidence="12">female</strain>
    </source>
</reference>
<dbReference type="GO" id="GO:0106274">
    <property type="term" value="F:NAD+-protein-arginine ADP-ribosyltransferase activity"/>
    <property type="evidence" value="ECO:0007669"/>
    <property type="project" value="UniProtKB-EC"/>
</dbReference>
<evidence type="ECO:0000256" key="9">
    <source>
        <dbReference type="ARBA" id="ARBA00047597"/>
    </source>
</evidence>
<evidence type="ECO:0000256" key="6">
    <source>
        <dbReference type="ARBA" id="ARBA00022857"/>
    </source>
</evidence>
<keyword evidence="2 10" id="KW-0328">Glycosyltransferase</keyword>
<evidence type="ECO:0000256" key="10">
    <source>
        <dbReference type="RuleBase" id="RU361228"/>
    </source>
</evidence>
<keyword evidence="12" id="KW-1185">Reference proteome</keyword>
<reference evidence="12" key="1">
    <citation type="submission" date="2013-03" db="EMBL/GenBank/DDBJ databases">
        <authorList>
            <person name="Jeffery W."/>
            <person name="Warren W."/>
            <person name="Wilson R.K."/>
        </authorList>
    </citation>
    <scope>NUCLEOTIDE SEQUENCE</scope>
    <source>
        <strain evidence="12">female</strain>
    </source>
</reference>
<dbReference type="PRINTS" id="PR00970">
    <property type="entry name" value="RIBTRNSFRASE"/>
</dbReference>
<feature type="signal peptide" evidence="10">
    <location>
        <begin position="1"/>
        <end position="17"/>
    </location>
</feature>
<dbReference type="Ensembl" id="ENSAMXT00000050422.1">
    <property type="protein sequence ID" value="ENSAMXP00000033730.1"/>
    <property type="gene ID" value="ENSAMXG00000031340.1"/>
</dbReference>